<dbReference type="InterPro" id="IPR006224">
    <property type="entry name" value="PsdUridine_synth_RluA-like_CS"/>
</dbReference>
<sequence>MCRIDGEPFVAGRTLPENGVLSIELSDHIEGPVDRGWYVVWERHDLMVVYKPHQLPVSRTTRNLFGTLISEVRRHTPWRDARLLHRLDAETAGLILIAKHEAADKRWKKRLSRLMTKKVYHATVWGDPEWQSKEVVTALSERVDSLIRTQMFPVTDESDPVFVSVKPSQTRFDVVARSGEFTEIECTLLTGRKHQIRAHLASLGHPIVGDKIYSFDGRYYLKRLDGALSEDDFQVLGATCQKLVAVEIQLSLPEGLEIIRLDEPAPGVE</sequence>
<evidence type="ECO:0000313" key="3">
    <source>
        <dbReference type="EMBL" id="GAA6146421.1"/>
    </source>
</evidence>
<dbReference type="Pfam" id="PF00849">
    <property type="entry name" value="PseudoU_synth_2"/>
    <property type="match status" value="1"/>
</dbReference>
<comment type="similarity">
    <text evidence="1">Belongs to the pseudouridine synthase RluA family.</text>
</comment>
<dbReference type="Proteomes" id="UP001481413">
    <property type="component" value="Unassembled WGS sequence"/>
</dbReference>
<reference evidence="3 4" key="1">
    <citation type="submission" date="2024-04" db="EMBL/GenBank/DDBJ databases">
        <title>Draft genome sequence of Thalassolituus maritimus NBRC 116585.</title>
        <authorList>
            <person name="Miyakawa T."/>
            <person name="Kusuya Y."/>
            <person name="Miura T."/>
        </authorList>
    </citation>
    <scope>NUCLEOTIDE SEQUENCE [LARGE SCALE GENOMIC DNA]</scope>
    <source>
        <strain evidence="3 4">5NW40-0001</strain>
    </source>
</reference>
<evidence type="ECO:0000259" key="2">
    <source>
        <dbReference type="Pfam" id="PF00849"/>
    </source>
</evidence>
<dbReference type="InterPro" id="IPR050188">
    <property type="entry name" value="RluA_PseudoU_synthase"/>
</dbReference>
<organism evidence="3 4">
    <name type="scientific">Thalassolituus maritimus</name>
    <dbReference type="NCBI Taxonomy" id="484498"/>
    <lineage>
        <taxon>Bacteria</taxon>
        <taxon>Pseudomonadati</taxon>
        <taxon>Pseudomonadota</taxon>
        <taxon>Gammaproteobacteria</taxon>
        <taxon>Oceanospirillales</taxon>
        <taxon>Oceanospirillaceae</taxon>
        <taxon>Thalassolituus</taxon>
    </lineage>
</organism>
<dbReference type="PANTHER" id="PTHR21600:SF87">
    <property type="entry name" value="RNA PSEUDOURIDYLATE SYNTHASE DOMAIN-CONTAINING PROTEIN 1"/>
    <property type="match status" value="1"/>
</dbReference>
<name>A0ABQ0A1Z6_9GAMM</name>
<dbReference type="InterPro" id="IPR020103">
    <property type="entry name" value="PsdUridine_synth_cat_dom_sf"/>
</dbReference>
<accession>A0ABQ0A1Z6</accession>
<keyword evidence="4" id="KW-1185">Reference proteome</keyword>
<evidence type="ECO:0000256" key="1">
    <source>
        <dbReference type="ARBA" id="ARBA00010876"/>
    </source>
</evidence>
<proteinExistence type="inferred from homology"/>
<dbReference type="InterPro" id="IPR006145">
    <property type="entry name" value="PsdUridine_synth_RsuA/RluA"/>
</dbReference>
<feature type="domain" description="Pseudouridine synthase RsuA/RluA-like" evidence="2">
    <location>
        <begin position="45"/>
        <end position="202"/>
    </location>
</feature>
<dbReference type="PANTHER" id="PTHR21600">
    <property type="entry name" value="MITOCHONDRIAL RNA PSEUDOURIDINE SYNTHASE"/>
    <property type="match status" value="1"/>
</dbReference>
<dbReference type="PROSITE" id="PS01129">
    <property type="entry name" value="PSI_RLU"/>
    <property type="match status" value="1"/>
</dbReference>
<evidence type="ECO:0000313" key="4">
    <source>
        <dbReference type="Proteomes" id="UP001481413"/>
    </source>
</evidence>
<comment type="caution">
    <text evidence="3">The sequence shown here is derived from an EMBL/GenBank/DDBJ whole genome shotgun (WGS) entry which is preliminary data.</text>
</comment>
<protein>
    <recommendedName>
        <fullName evidence="2">Pseudouridine synthase RsuA/RluA-like domain-containing protein</fullName>
    </recommendedName>
</protein>
<dbReference type="EMBL" id="BAABWH010000007">
    <property type="protein sequence ID" value="GAA6146421.1"/>
    <property type="molecule type" value="Genomic_DNA"/>
</dbReference>
<dbReference type="SUPFAM" id="SSF55120">
    <property type="entry name" value="Pseudouridine synthase"/>
    <property type="match status" value="1"/>
</dbReference>
<dbReference type="CDD" id="cd02869">
    <property type="entry name" value="PseudoU_synth_RluA_like"/>
    <property type="match status" value="1"/>
</dbReference>
<dbReference type="Gene3D" id="3.30.2350.10">
    <property type="entry name" value="Pseudouridine synthase"/>
    <property type="match status" value="1"/>
</dbReference>
<gene>
    <name evidence="3" type="ORF">NBRC116585_25390</name>
</gene>